<dbReference type="Pfam" id="PF13550">
    <property type="entry name" value="Phage-tail_3"/>
    <property type="match status" value="1"/>
</dbReference>
<evidence type="ECO:0000313" key="3">
    <source>
        <dbReference type="Proteomes" id="UP000238137"/>
    </source>
</evidence>
<dbReference type="EMBL" id="PXNQ02000015">
    <property type="protein sequence ID" value="RNF32958.1"/>
    <property type="molecule type" value="Genomic_DNA"/>
</dbReference>
<dbReference type="InterPro" id="IPR032876">
    <property type="entry name" value="J_dom"/>
</dbReference>
<feature type="domain" description="Tip attachment protein J" evidence="1">
    <location>
        <begin position="277"/>
        <end position="393"/>
    </location>
</feature>
<dbReference type="RefSeq" id="WP_106692920.1">
    <property type="nucleotide sequence ID" value="NZ_PXNQ02000015.1"/>
</dbReference>
<dbReference type="AlphaFoldDB" id="A0A422QSF1"/>
<sequence>MPAVGAWLVGTWTGTGLATAALKIAASLALNLAVAKLTRPDQKGPKPRDIQTELRQSNAPRIRHLGRVRTSGSVMFWDWAQYSGNRVLFKLIAVGQGGFSEVEQWYLNDVKVETNVGGPWVQTEPWQGRVALRSRQGLLSQPDGGDYQILRDAFPGQWTLNHKLTDVGTYFGTFEAVKGENIAEVYSGGEPMVSAVIRGDRCLNPSGPGFWTDNPAYQLRDVLTNPVYGALADDDIDNASFEQAATDCAEAIPLAAGGTIARYFAGGSYTLSEPLKDVAQRILDSFAGRPYITTEGKIGVRSGKWRAPNYTITEDKIVAIDIGPGSGEFDRVTTLVPKYVAPEIDYQETTASPWDDAAAISLYGESVAQDMDLPWVQHHGQARRLAKIQMAKLNPAWRATITLRFWGLLLLEEENVFVDLPSLGLNNAPAWIDSFSFDMNNAEGVCTVELIAANPASFDWDAVSEEGQAPSQPQPIDHNATLLPGPVINSLQVITGDGDPYITVRTDAAPSARYLWARYFREPDGPKFDMFFGKDASSNDVWRTAGLQDQGQYTVELTWTNVRPGTDLFDNTDFTIASATTVSSGIEVFENTTPPDPPVVISESGTAGGAFEVTFEPDLGVNYRKTELWRGAVGSSFANATFIKQSFATSQQVTMNDTVPGAGADYWIISVNPSGVKSSEVFVGSYS</sequence>
<accession>A0A422QSF1</accession>
<proteinExistence type="predicted"/>
<gene>
    <name evidence="2" type="ORF">A7A09_019285</name>
</gene>
<evidence type="ECO:0000313" key="2">
    <source>
        <dbReference type="EMBL" id="RNF32958.1"/>
    </source>
</evidence>
<organism evidence="2 3">
    <name type="scientific">Paracoccus methylarcula</name>
    <dbReference type="NCBI Taxonomy" id="72022"/>
    <lineage>
        <taxon>Bacteria</taxon>
        <taxon>Pseudomonadati</taxon>
        <taxon>Pseudomonadota</taxon>
        <taxon>Alphaproteobacteria</taxon>
        <taxon>Rhodobacterales</taxon>
        <taxon>Paracoccaceae</taxon>
        <taxon>Paracoccus</taxon>
    </lineage>
</organism>
<reference evidence="2" key="1">
    <citation type="submission" date="2018-05" db="EMBL/GenBank/DDBJ databases">
        <title>Reclassification of Methylarcula marina and Methylarcula terricola as Paracoccus methylarcula sp.nov., comb.nov. and Paracoccus terricola comb.nov.</title>
        <authorList>
            <person name="Shmareva M.N."/>
            <person name="Doronina N.V."/>
            <person name="Vasilenko O.V."/>
            <person name="Tarlachkov S.V."/>
            <person name="Trotsenko Y.A."/>
        </authorList>
    </citation>
    <scope>NUCLEOTIDE SEQUENCE [LARGE SCALE GENOMIC DNA]</scope>
    <source>
        <strain evidence="2">VKM B-2159</strain>
    </source>
</reference>
<evidence type="ECO:0000259" key="1">
    <source>
        <dbReference type="Pfam" id="PF13550"/>
    </source>
</evidence>
<dbReference type="OrthoDB" id="7357280at2"/>
<comment type="caution">
    <text evidence="2">The sequence shown here is derived from an EMBL/GenBank/DDBJ whole genome shotgun (WGS) entry which is preliminary data.</text>
</comment>
<keyword evidence="3" id="KW-1185">Reference proteome</keyword>
<name>A0A422QSF1_9RHOB</name>
<protein>
    <recommendedName>
        <fullName evidence="1">Tip attachment protein J domain-containing protein</fullName>
    </recommendedName>
</protein>
<dbReference type="Proteomes" id="UP000238137">
    <property type="component" value="Unassembled WGS sequence"/>
</dbReference>